<keyword evidence="3" id="KW-0472">Membrane</keyword>
<comment type="caution">
    <text evidence="6">The sequence shown here is derived from an EMBL/GenBank/DDBJ whole genome shotgun (WGS) entry which is preliminary data.</text>
</comment>
<comment type="subcellular location">
    <subcellularLocation>
        <location evidence="1">Cell envelope</location>
    </subcellularLocation>
</comment>
<dbReference type="Gene3D" id="1.10.287.470">
    <property type="entry name" value="Helix hairpin bin"/>
    <property type="match status" value="1"/>
</dbReference>
<keyword evidence="2" id="KW-0175">Coiled coil</keyword>
<gene>
    <name evidence="6" type="ORF">JN12_03115</name>
</gene>
<dbReference type="Pfam" id="PF25990">
    <property type="entry name" value="Beta-barrel_YknX"/>
    <property type="match status" value="1"/>
</dbReference>
<evidence type="ECO:0000256" key="3">
    <source>
        <dbReference type="SAM" id="Phobius"/>
    </source>
</evidence>
<evidence type="ECO:0000259" key="5">
    <source>
        <dbReference type="Pfam" id="PF25990"/>
    </source>
</evidence>
<dbReference type="PRINTS" id="PR01490">
    <property type="entry name" value="RTXTOXIND"/>
</dbReference>
<organism evidence="6 7">
    <name type="scientific">Geobacter argillaceus</name>
    <dbReference type="NCBI Taxonomy" id="345631"/>
    <lineage>
        <taxon>Bacteria</taxon>
        <taxon>Pseudomonadati</taxon>
        <taxon>Thermodesulfobacteriota</taxon>
        <taxon>Desulfuromonadia</taxon>
        <taxon>Geobacterales</taxon>
        <taxon>Geobacteraceae</taxon>
        <taxon>Geobacter</taxon>
    </lineage>
</organism>
<proteinExistence type="predicted"/>
<keyword evidence="3" id="KW-1133">Transmembrane helix</keyword>
<evidence type="ECO:0000256" key="1">
    <source>
        <dbReference type="ARBA" id="ARBA00004196"/>
    </source>
</evidence>
<dbReference type="OrthoDB" id="9778236at2"/>
<dbReference type="Pfam" id="PF25881">
    <property type="entry name" value="HH_YBHG"/>
    <property type="match status" value="1"/>
</dbReference>
<evidence type="ECO:0000256" key="2">
    <source>
        <dbReference type="ARBA" id="ARBA00023054"/>
    </source>
</evidence>
<dbReference type="InterPro" id="IPR058636">
    <property type="entry name" value="Beta-barrel_YknX"/>
</dbReference>
<name>A0A562VHF7_9BACT</name>
<feature type="domain" description="YbhG-like alpha-helical hairpin" evidence="4">
    <location>
        <begin position="92"/>
        <end position="216"/>
    </location>
</feature>
<feature type="transmembrane region" description="Helical" evidence="3">
    <location>
        <begin position="6"/>
        <end position="25"/>
    </location>
</feature>
<dbReference type="PANTHER" id="PTHR32347:SF14">
    <property type="entry name" value="EFFLUX SYSTEM COMPONENT YKNX-RELATED"/>
    <property type="match status" value="1"/>
</dbReference>
<protein>
    <submittedName>
        <fullName evidence="6">HlyD family secretion protein/HlyD family secretion protein</fullName>
    </submittedName>
</protein>
<dbReference type="Gene3D" id="2.40.50.100">
    <property type="match status" value="1"/>
</dbReference>
<evidence type="ECO:0000313" key="6">
    <source>
        <dbReference type="EMBL" id="TWJ17339.1"/>
    </source>
</evidence>
<keyword evidence="3" id="KW-0812">Transmembrane</keyword>
<dbReference type="SUPFAM" id="SSF111369">
    <property type="entry name" value="HlyD-like secretion proteins"/>
    <property type="match status" value="2"/>
</dbReference>
<dbReference type="AlphaFoldDB" id="A0A562VHF7"/>
<feature type="domain" description="YknX-like beta-barrel" evidence="5">
    <location>
        <begin position="258"/>
        <end position="339"/>
    </location>
</feature>
<accession>A0A562VHF7</accession>
<reference evidence="6 7" key="1">
    <citation type="submission" date="2019-07" db="EMBL/GenBank/DDBJ databases">
        <title>Genomic Encyclopedia of Archaeal and Bacterial Type Strains, Phase II (KMG-II): from individual species to whole genera.</title>
        <authorList>
            <person name="Goeker M."/>
        </authorList>
    </citation>
    <scope>NUCLEOTIDE SEQUENCE [LARGE SCALE GENOMIC DNA]</scope>
    <source>
        <strain evidence="6 7">ATCC BAA-1139</strain>
    </source>
</reference>
<dbReference type="PANTHER" id="PTHR32347">
    <property type="entry name" value="EFFLUX SYSTEM COMPONENT YKNX-RELATED"/>
    <property type="match status" value="1"/>
</dbReference>
<dbReference type="Proteomes" id="UP000319449">
    <property type="component" value="Unassembled WGS sequence"/>
</dbReference>
<evidence type="ECO:0000259" key="4">
    <source>
        <dbReference type="Pfam" id="PF25881"/>
    </source>
</evidence>
<dbReference type="InterPro" id="IPR050465">
    <property type="entry name" value="UPF0194_transport"/>
</dbReference>
<keyword evidence="7" id="KW-1185">Reference proteome</keyword>
<dbReference type="EMBL" id="VLLN01000022">
    <property type="protein sequence ID" value="TWJ17339.1"/>
    <property type="molecule type" value="Genomic_DNA"/>
</dbReference>
<dbReference type="GO" id="GO:0030313">
    <property type="term" value="C:cell envelope"/>
    <property type="evidence" value="ECO:0007669"/>
    <property type="project" value="UniProtKB-SubCell"/>
</dbReference>
<evidence type="ECO:0000313" key="7">
    <source>
        <dbReference type="Proteomes" id="UP000319449"/>
    </source>
</evidence>
<dbReference type="InterPro" id="IPR059052">
    <property type="entry name" value="HH_YbhG-like"/>
</dbReference>
<dbReference type="Gene3D" id="2.40.30.170">
    <property type="match status" value="1"/>
</dbReference>
<sequence length="342" mass="37468">MKNGRLGIGIIGALICVAVLIALVGPKFLERKPEPVSVGTSSTGQTVGVTAKGVVESGTDIELSSQVKGTIRRVLVEDGATVKAGQLLLEFDTTKIEAQRRQMMAALAAAEARYREMKDGYRTEDVAMAKSGRERSQAVVTQAKDEFDRQRRLYDKGATTLVELNRAEERLRVAEGELGSADANLAKFRYGTRNEDRGQARAEVERARAELSFVDGVLKDYRVYAPISGLVAGRFRDAGEGADIGTPLLHLINPETLRIRAELEETDVGRVKEGQKAEVTMDAYRGKVFAGTVAKVFPVVLKKTQKSFDPMASFDINTQKIHVRLDNYSGLKNGMTVTVRFK</sequence>